<dbReference type="SUPFAM" id="SSF51735">
    <property type="entry name" value="NAD(P)-binding Rossmann-fold domains"/>
    <property type="match status" value="1"/>
</dbReference>
<dbReference type="PANTHER" id="PTHR43157">
    <property type="entry name" value="PHOSPHATIDYLINOSITOL-GLYCAN BIOSYNTHESIS CLASS F PROTEIN-RELATED"/>
    <property type="match status" value="1"/>
</dbReference>
<feature type="domain" description="Ketoreductase" evidence="2">
    <location>
        <begin position="14"/>
        <end position="146"/>
    </location>
</feature>
<gene>
    <name evidence="3" type="ORF">MMF94_06295</name>
</gene>
<evidence type="ECO:0000259" key="2">
    <source>
        <dbReference type="SMART" id="SM00822"/>
    </source>
</evidence>
<dbReference type="InterPro" id="IPR036291">
    <property type="entry name" value="NAD(P)-bd_dom_sf"/>
</dbReference>
<name>A0ABS9T9S7_9PSEU</name>
<accession>A0ABS9T9S7</accession>
<protein>
    <submittedName>
        <fullName evidence="3">Oxidoreductase</fullName>
    </submittedName>
</protein>
<keyword evidence="1" id="KW-0560">Oxidoreductase</keyword>
<evidence type="ECO:0000256" key="1">
    <source>
        <dbReference type="ARBA" id="ARBA00023002"/>
    </source>
</evidence>
<evidence type="ECO:0000313" key="3">
    <source>
        <dbReference type="EMBL" id="MCH6165285.1"/>
    </source>
</evidence>
<sequence>MSTPAADAARIAGRRFVVTGASSGLGLAAARALARGGARVVLAVRDVTAGERVAAELGGSTEVRALDLADLGSVRRFAESWDGDLDVLINNAGVGNLPKRRVTADGFELQMGTNHFGHFALTNLLLPHITDRVVTVASNAHRSGGIDLADVNWESRPYRVFASYGQSKLANLLFTLELQRRLVACGSPVLALAAHPGVAASNLVRDLPAALVVAAKVVGTVVRQSAEAGAAPTLFAATRDLPGASYVGPGGFNEMRGRPTLVGRSPEAADPDLARDLWTLSEKLTGVTFPLGSA</sequence>
<dbReference type="PRINTS" id="PR00081">
    <property type="entry name" value="GDHRDH"/>
</dbReference>
<dbReference type="Pfam" id="PF00106">
    <property type="entry name" value="adh_short"/>
    <property type="match status" value="1"/>
</dbReference>
<keyword evidence="4" id="KW-1185">Reference proteome</keyword>
<dbReference type="SMART" id="SM00822">
    <property type="entry name" value="PKS_KR"/>
    <property type="match status" value="1"/>
</dbReference>
<dbReference type="Proteomes" id="UP001299970">
    <property type="component" value="Unassembled WGS sequence"/>
</dbReference>
<dbReference type="InterPro" id="IPR057326">
    <property type="entry name" value="KR_dom"/>
</dbReference>
<proteinExistence type="predicted"/>
<dbReference type="InterPro" id="IPR002347">
    <property type="entry name" value="SDR_fam"/>
</dbReference>
<comment type="caution">
    <text evidence="3">The sequence shown here is derived from an EMBL/GenBank/DDBJ whole genome shotgun (WGS) entry which is preliminary data.</text>
</comment>
<dbReference type="RefSeq" id="WP_241035308.1">
    <property type="nucleotide sequence ID" value="NZ_BAAAJF010000018.1"/>
</dbReference>
<dbReference type="EMBL" id="JAKXMK010000004">
    <property type="protein sequence ID" value="MCH6165285.1"/>
    <property type="molecule type" value="Genomic_DNA"/>
</dbReference>
<reference evidence="3 4" key="1">
    <citation type="submission" date="2022-03" db="EMBL/GenBank/DDBJ databases">
        <title>Pseudonocardia alaer sp. nov., a novel actinomycete isolated from reed forest soil.</title>
        <authorList>
            <person name="Wang L."/>
        </authorList>
    </citation>
    <scope>NUCLEOTIDE SEQUENCE [LARGE SCALE GENOMIC DNA]</scope>
    <source>
        <strain evidence="3 4">Y-16303</strain>
    </source>
</reference>
<dbReference type="PANTHER" id="PTHR43157:SF31">
    <property type="entry name" value="PHOSPHATIDYLINOSITOL-GLYCAN BIOSYNTHESIS CLASS F PROTEIN"/>
    <property type="match status" value="1"/>
</dbReference>
<organism evidence="3 4">
    <name type="scientific">Pseudonocardia alaniniphila</name>
    <dbReference type="NCBI Taxonomy" id="75291"/>
    <lineage>
        <taxon>Bacteria</taxon>
        <taxon>Bacillati</taxon>
        <taxon>Actinomycetota</taxon>
        <taxon>Actinomycetes</taxon>
        <taxon>Pseudonocardiales</taxon>
        <taxon>Pseudonocardiaceae</taxon>
        <taxon>Pseudonocardia</taxon>
    </lineage>
</organism>
<dbReference type="NCBIfam" id="NF004846">
    <property type="entry name" value="PRK06197.1"/>
    <property type="match status" value="1"/>
</dbReference>
<dbReference type="Gene3D" id="3.40.50.720">
    <property type="entry name" value="NAD(P)-binding Rossmann-like Domain"/>
    <property type="match status" value="1"/>
</dbReference>
<evidence type="ECO:0000313" key="4">
    <source>
        <dbReference type="Proteomes" id="UP001299970"/>
    </source>
</evidence>